<name>B2RMF9_PORG3</name>
<dbReference type="Proteomes" id="UP000008842">
    <property type="component" value="Chromosome"/>
</dbReference>
<evidence type="ECO:0000313" key="2">
    <source>
        <dbReference type="Proteomes" id="UP000008842"/>
    </source>
</evidence>
<gene>
    <name evidence="1" type="ordered locus">PGN_2036</name>
</gene>
<dbReference type="HOGENOM" id="CLU_3102130_0_0_10"/>
<dbReference type="EMBL" id="AP009380">
    <property type="protein sequence ID" value="BAG34554.1"/>
    <property type="molecule type" value="Genomic_DNA"/>
</dbReference>
<reference evidence="1 2" key="1">
    <citation type="journal article" date="2008" name="DNA Res.">
        <title>Determination of the genome sequence of Porphyromonas gingivalis strain ATCC 33277 and genomic comparison with strain W83 revealed extensive genome rearrangements in P. gingivalis.</title>
        <authorList>
            <person name="Naito M."/>
            <person name="Hirakawa H."/>
            <person name="Yamashita A."/>
            <person name="Ohara N."/>
            <person name="Shoji M."/>
            <person name="Yukitake H."/>
            <person name="Nakayama K."/>
            <person name="Toh H."/>
            <person name="Yoshimura F."/>
            <person name="Kuhara S."/>
            <person name="Hattori M."/>
            <person name="Hayashi T."/>
            <person name="Nakayama K."/>
        </authorList>
    </citation>
    <scope>NUCLEOTIDE SEQUENCE [LARGE SCALE GENOMIC DNA]</scope>
    <source>
        <strain evidence="2">ATCC 33277 / DSM 20709 / CIP 103683 / JCM 12257 / NCTC 11834 / 2561</strain>
    </source>
</reference>
<accession>B2RMF9</accession>
<evidence type="ECO:0000313" key="1">
    <source>
        <dbReference type="EMBL" id="BAG34554.1"/>
    </source>
</evidence>
<organism evidence="1 2">
    <name type="scientific">Porphyromonas gingivalis (strain ATCC 33277 / DSM 20709 / CIP 103683 / JCM 12257 / NCTC 11834 / 2561)</name>
    <dbReference type="NCBI Taxonomy" id="431947"/>
    <lineage>
        <taxon>Bacteria</taxon>
        <taxon>Pseudomonadati</taxon>
        <taxon>Bacteroidota</taxon>
        <taxon>Bacteroidia</taxon>
        <taxon>Bacteroidales</taxon>
        <taxon>Porphyromonadaceae</taxon>
        <taxon>Porphyromonas</taxon>
    </lineage>
</organism>
<protein>
    <submittedName>
        <fullName evidence="1">Uncharacterized protein</fullName>
    </submittedName>
</protein>
<proteinExistence type="predicted"/>
<sequence>MMQTHLNEPFAKREGYQEVSFRYRFCSPIERVAQVMEERGIHIYNDTEKSVN</sequence>
<dbReference type="AlphaFoldDB" id="B2RMF9"/>
<dbReference type="KEGG" id="pgn:PGN_2036"/>